<dbReference type="GO" id="GO:0006915">
    <property type="term" value="P:apoptotic process"/>
    <property type="evidence" value="ECO:0007669"/>
    <property type="project" value="UniProtKB-KW"/>
</dbReference>
<protein>
    <recommendedName>
        <fullName evidence="6">Caspase family p10 domain-containing protein</fullName>
    </recommendedName>
</protein>
<feature type="compositionally biased region" description="Basic and acidic residues" evidence="5">
    <location>
        <begin position="11"/>
        <end position="28"/>
    </location>
</feature>
<evidence type="ECO:0000259" key="6">
    <source>
        <dbReference type="PROSITE" id="PS50207"/>
    </source>
</evidence>
<dbReference type="InterPro" id="IPR011600">
    <property type="entry name" value="Pept_C14_caspase"/>
</dbReference>
<dbReference type="InterPro" id="IPR002138">
    <property type="entry name" value="Pept_C14_p10"/>
</dbReference>
<dbReference type="InterPro" id="IPR015917">
    <property type="entry name" value="Pept_C14A"/>
</dbReference>
<evidence type="ECO:0000313" key="7">
    <source>
        <dbReference type="EMBL" id="KAH9377303.1"/>
    </source>
</evidence>
<dbReference type="GO" id="GO:0004197">
    <property type="term" value="F:cysteine-type endopeptidase activity"/>
    <property type="evidence" value="ECO:0007669"/>
    <property type="project" value="InterPro"/>
</dbReference>
<dbReference type="PANTHER" id="PTHR47901">
    <property type="entry name" value="CASPASE RECRUITMENT DOMAIN-CONTAINING PROTEIN 18"/>
    <property type="match status" value="1"/>
</dbReference>
<keyword evidence="8" id="KW-1185">Reference proteome</keyword>
<organism evidence="7 8">
    <name type="scientific">Haemaphysalis longicornis</name>
    <name type="common">Bush tick</name>
    <dbReference type="NCBI Taxonomy" id="44386"/>
    <lineage>
        <taxon>Eukaryota</taxon>
        <taxon>Metazoa</taxon>
        <taxon>Ecdysozoa</taxon>
        <taxon>Arthropoda</taxon>
        <taxon>Chelicerata</taxon>
        <taxon>Arachnida</taxon>
        <taxon>Acari</taxon>
        <taxon>Parasitiformes</taxon>
        <taxon>Ixodida</taxon>
        <taxon>Ixodoidea</taxon>
        <taxon>Ixodidae</taxon>
        <taxon>Haemaphysalinae</taxon>
        <taxon>Haemaphysalis</taxon>
    </lineage>
</organism>
<reference evidence="7 8" key="1">
    <citation type="journal article" date="2020" name="Cell">
        <title>Large-Scale Comparative Analyses of Tick Genomes Elucidate Their Genetic Diversity and Vector Capacities.</title>
        <authorList>
            <consortium name="Tick Genome and Microbiome Consortium (TIGMIC)"/>
            <person name="Jia N."/>
            <person name="Wang J."/>
            <person name="Shi W."/>
            <person name="Du L."/>
            <person name="Sun Y."/>
            <person name="Zhan W."/>
            <person name="Jiang J.F."/>
            <person name="Wang Q."/>
            <person name="Zhang B."/>
            <person name="Ji P."/>
            <person name="Bell-Sakyi L."/>
            <person name="Cui X.M."/>
            <person name="Yuan T.T."/>
            <person name="Jiang B.G."/>
            <person name="Yang W.F."/>
            <person name="Lam T.T."/>
            <person name="Chang Q.C."/>
            <person name="Ding S.J."/>
            <person name="Wang X.J."/>
            <person name="Zhu J.G."/>
            <person name="Ruan X.D."/>
            <person name="Zhao L."/>
            <person name="Wei J.T."/>
            <person name="Ye R.Z."/>
            <person name="Que T.C."/>
            <person name="Du C.H."/>
            <person name="Zhou Y.H."/>
            <person name="Cheng J.X."/>
            <person name="Dai P.F."/>
            <person name="Guo W.B."/>
            <person name="Han X.H."/>
            <person name="Huang E.J."/>
            <person name="Li L.F."/>
            <person name="Wei W."/>
            <person name="Gao Y.C."/>
            <person name="Liu J.Z."/>
            <person name="Shao H.Z."/>
            <person name="Wang X."/>
            <person name="Wang C.C."/>
            <person name="Yang T.C."/>
            <person name="Huo Q.B."/>
            <person name="Li W."/>
            <person name="Chen H.Y."/>
            <person name="Chen S.E."/>
            <person name="Zhou L.G."/>
            <person name="Ni X.B."/>
            <person name="Tian J.H."/>
            <person name="Sheng Y."/>
            <person name="Liu T."/>
            <person name="Pan Y.S."/>
            <person name="Xia L.Y."/>
            <person name="Li J."/>
            <person name="Zhao F."/>
            <person name="Cao W.C."/>
        </authorList>
    </citation>
    <scope>NUCLEOTIDE SEQUENCE [LARGE SCALE GENOMIC DNA]</scope>
    <source>
        <strain evidence="7">HaeL-2018</strain>
    </source>
</reference>
<dbReference type="VEuPathDB" id="VectorBase:HLOH_040878"/>
<dbReference type="OrthoDB" id="6044770at2759"/>
<sequence>MYSNSVQSIHGKRDAGVAKYVPPDRTDDAPVPSNLDSCPIQKVTTVSDACICYASVDNYVSYRNGASGSWFMSAICRVFSQHAHTMHLADLLLDVHGEVIERVSHQGTRQTPCTYYMGWAKQLYFNPGLPADPTS</sequence>
<evidence type="ECO:0000256" key="1">
    <source>
        <dbReference type="ARBA" id="ARBA00010134"/>
    </source>
</evidence>
<dbReference type="SMART" id="SM00115">
    <property type="entry name" value="CASc"/>
    <property type="match status" value="1"/>
</dbReference>
<dbReference type="Gene3D" id="3.40.50.1460">
    <property type="match status" value="1"/>
</dbReference>
<keyword evidence="2" id="KW-0645">Protease</keyword>
<comment type="caution">
    <text evidence="7">The sequence shown here is derived from an EMBL/GenBank/DDBJ whole genome shotgun (WGS) entry which is preliminary data.</text>
</comment>
<dbReference type="InterPro" id="IPR029030">
    <property type="entry name" value="Caspase-like_dom_sf"/>
</dbReference>
<dbReference type="Pfam" id="PF00656">
    <property type="entry name" value="Peptidase_C14"/>
    <property type="match status" value="1"/>
</dbReference>
<proteinExistence type="inferred from homology"/>
<evidence type="ECO:0000256" key="2">
    <source>
        <dbReference type="ARBA" id="ARBA00022670"/>
    </source>
</evidence>
<evidence type="ECO:0000256" key="4">
    <source>
        <dbReference type="ARBA" id="ARBA00022801"/>
    </source>
</evidence>
<gene>
    <name evidence="7" type="ORF">HPB48_000650</name>
</gene>
<evidence type="ECO:0000256" key="5">
    <source>
        <dbReference type="SAM" id="MobiDB-lite"/>
    </source>
</evidence>
<dbReference type="PROSITE" id="PS50207">
    <property type="entry name" value="CASPASE_P10"/>
    <property type="match status" value="1"/>
</dbReference>
<accession>A0A9J6GS23</accession>
<dbReference type="GO" id="GO:0006508">
    <property type="term" value="P:proteolysis"/>
    <property type="evidence" value="ECO:0007669"/>
    <property type="project" value="UniProtKB-KW"/>
</dbReference>
<dbReference type="Proteomes" id="UP000821853">
    <property type="component" value="Unassembled WGS sequence"/>
</dbReference>
<keyword evidence="4" id="KW-0378">Hydrolase</keyword>
<evidence type="ECO:0000256" key="3">
    <source>
        <dbReference type="ARBA" id="ARBA00022703"/>
    </source>
</evidence>
<evidence type="ECO:0000313" key="8">
    <source>
        <dbReference type="Proteomes" id="UP000821853"/>
    </source>
</evidence>
<dbReference type="InterPro" id="IPR002398">
    <property type="entry name" value="Pept_C14"/>
</dbReference>
<name>A0A9J6GS23_HAELO</name>
<comment type="similarity">
    <text evidence="1">Belongs to the peptidase C14A family.</text>
</comment>
<keyword evidence="3" id="KW-0053">Apoptosis</keyword>
<feature type="domain" description="Caspase family p10" evidence="6">
    <location>
        <begin position="39"/>
        <end position="127"/>
    </location>
</feature>
<dbReference type="EMBL" id="JABSTR010000008">
    <property type="protein sequence ID" value="KAH9377303.1"/>
    <property type="molecule type" value="Genomic_DNA"/>
</dbReference>
<feature type="region of interest" description="Disordered" evidence="5">
    <location>
        <begin position="1"/>
        <end position="33"/>
    </location>
</feature>
<dbReference type="SUPFAM" id="SSF52129">
    <property type="entry name" value="Caspase-like"/>
    <property type="match status" value="1"/>
</dbReference>
<dbReference type="AlphaFoldDB" id="A0A9J6GS23"/>
<dbReference type="PANTHER" id="PTHR47901:SF8">
    <property type="entry name" value="CASPASE-3"/>
    <property type="match status" value="1"/>
</dbReference>